<dbReference type="RefSeq" id="WP_047909853.1">
    <property type="nucleotide sequence ID" value="NZ_CP118101.1"/>
</dbReference>
<sequence>MSLKRTLVGIVRSMEGTSDRAKDPKMKTRYYNLSKDKAWEEISSLMKKVPGFKVLHEVPSVGEITMEKRTSFGRTLDITVSIIQVTPVRSAIDIYSASRGSMGDLGSNYRIILQLFDIIDKKIGKHKVVGE</sequence>
<dbReference type="Proteomes" id="UP001221519">
    <property type="component" value="Chromosome"/>
</dbReference>
<evidence type="ECO:0000313" key="2">
    <source>
        <dbReference type="EMBL" id="WDI04025.1"/>
    </source>
</evidence>
<name>A0AAX3N3L8_9BACL</name>
<dbReference type="Pfam" id="PF07386">
    <property type="entry name" value="DUF1499"/>
    <property type="match status" value="1"/>
</dbReference>
<organism evidence="1 3">
    <name type="scientific">Paenibacillus urinalis</name>
    <dbReference type="NCBI Taxonomy" id="521520"/>
    <lineage>
        <taxon>Bacteria</taxon>
        <taxon>Bacillati</taxon>
        <taxon>Bacillota</taxon>
        <taxon>Bacilli</taxon>
        <taxon>Bacillales</taxon>
        <taxon>Paenibacillaceae</taxon>
        <taxon>Paenibacillus</taxon>
    </lineage>
</organism>
<dbReference type="EMBL" id="CP118108">
    <property type="protein sequence ID" value="WDI04025.1"/>
    <property type="molecule type" value="Genomic_DNA"/>
</dbReference>
<evidence type="ECO:0000313" key="1">
    <source>
        <dbReference type="EMBL" id="WDH84341.1"/>
    </source>
</evidence>
<evidence type="ECO:0000313" key="3">
    <source>
        <dbReference type="Proteomes" id="UP001220962"/>
    </source>
</evidence>
<protein>
    <submittedName>
        <fullName evidence="1">DUF1499 domain-containing protein</fullName>
    </submittedName>
</protein>
<dbReference type="EMBL" id="CP118101">
    <property type="protein sequence ID" value="WDH84341.1"/>
    <property type="molecule type" value="Genomic_DNA"/>
</dbReference>
<evidence type="ECO:0000313" key="4">
    <source>
        <dbReference type="Proteomes" id="UP001221519"/>
    </source>
</evidence>
<gene>
    <name evidence="1" type="ORF">PUW23_09085</name>
    <name evidence="2" type="ORF">PUW25_08780</name>
</gene>
<proteinExistence type="predicted"/>
<reference evidence="1 4" key="1">
    <citation type="submission" date="2023-02" db="EMBL/GenBank/DDBJ databases">
        <title>Pathogen: clinical or host-associated sample.</title>
        <authorList>
            <person name="Hergert J."/>
            <person name="Casey R."/>
            <person name="Wagner J."/>
            <person name="Young E.L."/>
            <person name="Oakeson K.F."/>
        </authorList>
    </citation>
    <scope>NUCLEOTIDE SEQUENCE</scope>
    <source>
        <strain evidence="2 4">2022CK-00829</strain>
        <strain evidence="1">2022CK-00830</strain>
    </source>
</reference>
<dbReference type="Proteomes" id="UP001220962">
    <property type="component" value="Chromosome"/>
</dbReference>
<dbReference type="InterPro" id="IPR010865">
    <property type="entry name" value="DUF1499"/>
</dbReference>
<dbReference type="AlphaFoldDB" id="A0AAX3N3L8"/>
<keyword evidence="4" id="KW-1185">Reference proteome</keyword>
<accession>A0AAX3N3L8</accession>